<evidence type="ECO:0000313" key="2">
    <source>
        <dbReference type="EMBL" id="MDV0441716.1"/>
    </source>
</evidence>
<evidence type="ECO:0000259" key="1">
    <source>
        <dbReference type="Pfam" id="PF12773"/>
    </source>
</evidence>
<accession>A0AAE4MC85</accession>
<organism evidence="2 3">
    <name type="scientific">Methanorbis furvi</name>
    <dbReference type="NCBI Taxonomy" id="3028299"/>
    <lineage>
        <taxon>Archaea</taxon>
        <taxon>Methanobacteriati</taxon>
        <taxon>Methanobacteriota</taxon>
        <taxon>Stenosarchaea group</taxon>
        <taxon>Methanomicrobia</taxon>
        <taxon>Methanomicrobiales</taxon>
        <taxon>Methanocorpusculaceae</taxon>
        <taxon>Methanorbis</taxon>
    </lineage>
</organism>
<dbReference type="Proteomes" id="UP001273136">
    <property type="component" value="Unassembled WGS sequence"/>
</dbReference>
<dbReference type="InterPro" id="IPR025874">
    <property type="entry name" value="DZR"/>
</dbReference>
<gene>
    <name evidence="2" type="ORF">McpAg1_09250</name>
</gene>
<dbReference type="Pfam" id="PF12773">
    <property type="entry name" value="DZR"/>
    <property type="match status" value="1"/>
</dbReference>
<sequence length="370" mass="40458">MGLFGLSKNAYVWDDIDKPVTVVKKVRPRNGKFNINDDIIIGPTEAAIIVYNGAVKQVCTGQQRITLNSDNVGIIKAITGAVSQIDVYWVNTQRFMDKYGGSAQIRDPTIDDDDAFVDIHVHYSYSFKVNSEEISLQLLFDAFGFNADISKREIVERLNKDTELQIGTVLATELERVDENGKRVMSVFSIKRESIKLANAFSAASDKSCMERYGIHIVDINNFEAKPDKEYEEMNRANVTAGSFASRGSNQYAKANVGGIQMQQMLNQNKVLEGMAAGAATGNSGSGGIDAMGTMMAMSMMNQMQQQQQMQSGFPMGQPTEKCSNCGGNLLFGAKFCPTCGTSTVRTCSSCSKEVPANVAFCPYCGEKLT</sequence>
<reference evidence="2" key="1">
    <citation type="submission" date="2023-06" db="EMBL/GenBank/DDBJ databases">
        <title>Genome sequence of Methancorpusculaceae sp. Ag1.</title>
        <authorList>
            <person name="Protasov E."/>
            <person name="Platt K."/>
            <person name="Poehlein A."/>
            <person name="Daniel R."/>
            <person name="Brune A."/>
        </authorList>
    </citation>
    <scope>NUCLEOTIDE SEQUENCE</scope>
    <source>
        <strain evidence="2">Ag1</strain>
    </source>
</reference>
<name>A0AAE4MC85_9EURY</name>
<comment type="caution">
    <text evidence="2">The sequence shown here is derived from an EMBL/GenBank/DDBJ whole genome shotgun (WGS) entry which is preliminary data.</text>
</comment>
<keyword evidence="3" id="KW-1185">Reference proteome</keyword>
<proteinExistence type="predicted"/>
<evidence type="ECO:0000313" key="3">
    <source>
        <dbReference type="Proteomes" id="UP001273136"/>
    </source>
</evidence>
<dbReference type="EMBL" id="JAWDKA010000004">
    <property type="protein sequence ID" value="MDV0441716.1"/>
    <property type="molecule type" value="Genomic_DNA"/>
</dbReference>
<protein>
    <recommendedName>
        <fullName evidence="1">DZANK-type domain-containing protein</fullName>
    </recommendedName>
</protein>
<dbReference type="RefSeq" id="WP_338094118.1">
    <property type="nucleotide sequence ID" value="NZ_JAWDKA010000004.1"/>
</dbReference>
<dbReference type="AlphaFoldDB" id="A0AAE4MC85"/>
<feature type="domain" description="DZANK-type" evidence="1">
    <location>
        <begin position="323"/>
        <end position="366"/>
    </location>
</feature>